<feature type="transmembrane region" description="Helical" evidence="5">
    <location>
        <begin position="325"/>
        <end position="346"/>
    </location>
</feature>
<feature type="transmembrane region" description="Helical" evidence="5">
    <location>
        <begin position="114"/>
        <end position="135"/>
    </location>
</feature>
<keyword evidence="2 5" id="KW-0812">Transmembrane</keyword>
<dbReference type="Gene3D" id="1.20.1420.30">
    <property type="entry name" value="NCX, central ion-binding region"/>
    <property type="match status" value="1"/>
</dbReference>
<feature type="transmembrane region" description="Helical" evidence="5">
    <location>
        <begin position="45"/>
        <end position="62"/>
    </location>
</feature>
<reference evidence="8" key="1">
    <citation type="journal article" date="2019" name="Int. J. Syst. Evol. Microbiol.">
        <title>The Global Catalogue of Microorganisms (GCM) 10K type strain sequencing project: providing services to taxonomists for standard genome sequencing and annotation.</title>
        <authorList>
            <consortium name="The Broad Institute Genomics Platform"/>
            <consortium name="The Broad Institute Genome Sequencing Center for Infectious Disease"/>
            <person name="Wu L."/>
            <person name="Ma J."/>
        </authorList>
    </citation>
    <scope>NUCLEOTIDE SEQUENCE [LARGE SCALE GENOMIC DNA]</scope>
    <source>
        <strain evidence="8">CCUG 54329</strain>
    </source>
</reference>
<feature type="domain" description="Sodium/calcium exchanger membrane region" evidence="6">
    <location>
        <begin position="15"/>
        <end position="132"/>
    </location>
</feature>
<organism evidence="7 8">
    <name type="scientific">Sphingobium olei</name>
    <dbReference type="NCBI Taxonomy" id="420955"/>
    <lineage>
        <taxon>Bacteria</taxon>
        <taxon>Pseudomonadati</taxon>
        <taxon>Pseudomonadota</taxon>
        <taxon>Alphaproteobacteria</taxon>
        <taxon>Sphingomonadales</taxon>
        <taxon>Sphingomonadaceae</taxon>
        <taxon>Sphingobium</taxon>
    </lineage>
</organism>
<dbReference type="InterPro" id="IPR044880">
    <property type="entry name" value="NCX_ion-bd_dom_sf"/>
</dbReference>
<feature type="domain" description="Sodium/calcium exchanger membrane region" evidence="6">
    <location>
        <begin position="198"/>
        <end position="310"/>
    </location>
</feature>
<keyword evidence="4 5" id="KW-0472">Membrane</keyword>
<evidence type="ECO:0000256" key="4">
    <source>
        <dbReference type="ARBA" id="ARBA00023136"/>
    </source>
</evidence>
<accession>A0ABW3P0K3</accession>
<comment type="subcellular location">
    <subcellularLocation>
        <location evidence="1">Membrane</location>
        <topology evidence="1">Multi-pass membrane protein</topology>
    </subcellularLocation>
</comment>
<feature type="transmembrane region" description="Helical" evidence="5">
    <location>
        <begin position="141"/>
        <end position="162"/>
    </location>
</feature>
<dbReference type="EMBL" id="JBHTLS010000112">
    <property type="protein sequence ID" value="MFD1104779.1"/>
    <property type="molecule type" value="Genomic_DNA"/>
</dbReference>
<evidence type="ECO:0000259" key="6">
    <source>
        <dbReference type="Pfam" id="PF01699"/>
    </source>
</evidence>
<evidence type="ECO:0000256" key="3">
    <source>
        <dbReference type="ARBA" id="ARBA00022989"/>
    </source>
</evidence>
<evidence type="ECO:0000256" key="2">
    <source>
        <dbReference type="ARBA" id="ARBA00022692"/>
    </source>
</evidence>
<dbReference type="InterPro" id="IPR004837">
    <property type="entry name" value="NaCa_Exmemb"/>
</dbReference>
<feature type="transmembrane region" description="Helical" evidence="5">
    <location>
        <begin position="191"/>
        <end position="212"/>
    </location>
</feature>
<name>A0ABW3P0K3_9SPHN</name>
<keyword evidence="8" id="KW-1185">Reference proteome</keyword>
<feature type="transmembrane region" description="Helical" evidence="5">
    <location>
        <begin position="263"/>
        <end position="281"/>
    </location>
</feature>
<evidence type="ECO:0000313" key="7">
    <source>
        <dbReference type="EMBL" id="MFD1104779.1"/>
    </source>
</evidence>
<keyword evidence="3 5" id="KW-1133">Transmembrane helix</keyword>
<dbReference type="RefSeq" id="WP_025290523.1">
    <property type="nucleotide sequence ID" value="NZ_JBHTLS010000112.1"/>
</dbReference>
<dbReference type="Pfam" id="PF01699">
    <property type="entry name" value="Na_Ca_ex"/>
    <property type="match status" value="2"/>
</dbReference>
<gene>
    <name evidence="7" type="ORF">ACFQ24_07810</name>
</gene>
<sequence>MPLSNAADYPIWVNVLIFAAAGAVIWVSGGRLTRALDAIAARTRLEHVFVGMLLLGGITSLPELANVATASSIGNPSLAVNNLLGSAAINILLLAIADGLVGRKAVTSIVVQPSTMMMAALCMIILIAIAGLIVLGDMAVGPLGIGGLTIGILCLAFLWLAAGHDERTSWALKEEGAPEKRGKEEVSTAPLAILWARVAFHGALLFAAGYALSQTGDAIAQQAGLTSAIVGFALIGTATSLPELVTVIAALKLGRPEMAFGQILGTNFINLSLLPVGDWIFDGEPVVNMLGPFETLSALLGAVLIGIFMVGLLEHRDRTIFRMGLDSAAVIVSFALGLALLAGLPAQD</sequence>
<dbReference type="Proteomes" id="UP001597203">
    <property type="component" value="Unassembled WGS sequence"/>
</dbReference>
<evidence type="ECO:0000256" key="1">
    <source>
        <dbReference type="ARBA" id="ARBA00004141"/>
    </source>
</evidence>
<proteinExistence type="predicted"/>
<feature type="transmembrane region" description="Helical" evidence="5">
    <location>
        <begin position="224"/>
        <end position="251"/>
    </location>
</feature>
<feature type="transmembrane region" description="Helical" evidence="5">
    <location>
        <begin position="12"/>
        <end position="33"/>
    </location>
</feature>
<evidence type="ECO:0000313" key="8">
    <source>
        <dbReference type="Proteomes" id="UP001597203"/>
    </source>
</evidence>
<feature type="transmembrane region" description="Helical" evidence="5">
    <location>
        <begin position="82"/>
        <end position="102"/>
    </location>
</feature>
<evidence type="ECO:0000256" key="5">
    <source>
        <dbReference type="SAM" id="Phobius"/>
    </source>
</evidence>
<feature type="transmembrane region" description="Helical" evidence="5">
    <location>
        <begin position="293"/>
        <end position="313"/>
    </location>
</feature>
<protein>
    <submittedName>
        <fullName evidence="7">Sodium:calcium antiporter</fullName>
    </submittedName>
</protein>
<comment type="caution">
    <text evidence="7">The sequence shown here is derived from an EMBL/GenBank/DDBJ whole genome shotgun (WGS) entry which is preliminary data.</text>
</comment>